<dbReference type="SUPFAM" id="SSF56672">
    <property type="entry name" value="DNA/RNA polymerases"/>
    <property type="match status" value="1"/>
</dbReference>
<dbReference type="PANTHER" id="PTHR37984">
    <property type="entry name" value="PROTEIN CBG26694"/>
    <property type="match status" value="1"/>
</dbReference>
<evidence type="ECO:0000256" key="2">
    <source>
        <dbReference type="ARBA" id="ARBA00012180"/>
    </source>
</evidence>
<evidence type="ECO:0000313" key="13">
    <source>
        <dbReference type="EMBL" id="KAJ1093867.1"/>
    </source>
</evidence>
<dbReference type="Pfam" id="PF17921">
    <property type="entry name" value="Integrase_H2C2"/>
    <property type="match status" value="1"/>
</dbReference>
<comment type="similarity">
    <text evidence="1">Belongs to the beta type-B retroviral polymerase family. HERV class-II K(HML-2) pol subfamily.</text>
</comment>
<organism evidence="13 14">
    <name type="scientific">Pleurodeles waltl</name>
    <name type="common">Iberian ribbed newt</name>
    <dbReference type="NCBI Taxonomy" id="8319"/>
    <lineage>
        <taxon>Eukaryota</taxon>
        <taxon>Metazoa</taxon>
        <taxon>Chordata</taxon>
        <taxon>Craniata</taxon>
        <taxon>Vertebrata</taxon>
        <taxon>Euteleostomi</taxon>
        <taxon>Amphibia</taxon>
        <taxon>Batrachia</taxon>
        <taxon>Caudata</taxon>
        <taxon>Salamandroidea</taxon>
        <taxon>Salamandridae</taxon>
        <taxon>Pleurodelinae</taxon>
        <taxon>Pleurodeles</taxon>
    </lineage>
</organism>
<evidence type="ECO:0000256" key="3">
    <source>
        <dbReference type="ARBA" id="ARBA00022670"/>
    </source>
</evidence>
<dbReference type="GO" id="GO:0003964">
    <property type="term" value="F:RNA-directed DNA polymerase activity"/>
    <property type="evidence" value="ECO:0007669"/>
    <property type="project" value="UniProtKB-KW"/>
</dbReference>
<evidence type="ECO:0000256" key="9">
    <source>
        <dbReference type="ARBA" id="ARBA00022918"/>
    </source>
</evidence>
<dbReference type="SUPFAM" id="SSF53098">
    <property type="entry name" value="Ribonuclease H-like"/>
    <property type="match status" value="1"/>
</dbReference>
<dbReference type="InterPro" id="IPR000477">
    <property type="entry name" value="RT_dom"/>
</dbReference>
<dbReference type="InterPro" id="IPR041588">
    <property type="entry name" value="Integrase_H2C2"/>
</dbReference>
<dbReference type="InterPro" id="IPR036397">
    <property type="entry name" value="RNaseH_sf"/>
</dbReference>
<dbReference type="InterPro" id="IPR043128">
    <property type="entry name" value="Rev_trsase/Diguanyl_cyclase"/>
</dbReference>
<dbReference type="Pfam" id="PF00078">
    <property type="entry name" value="RVT_1"/>
    <property type="match status" value="1"/>
</dbReference>
<gene>
    <name evidence="13" type="ORF">NDU88_006956</name>
</gene>
<evidence type="ECO:0000256" key="6">
    <source>
        <dbReference type="ARBA" id="ARBA00022722"/>
    </source>
</evidence>
<evidence type="ECO:0000256" key="4">
    <source>
        <dbReference type="ARBA" id="ARBA00022679"/>
    </source>
</evidence>
<keyword evidence="6" id="KW-0540">Nuclease</keyword>
<dbReference type="FunFam" id="3.30.420.10:FF:000032">
    <property type="entry name" value="Retrovirus-related Pol polyprotein from transposon 297-like Protein"/>
    <property type="match status" value="1"/>
</dbReference>
<dbReference type="Gene3D" id="1.10.340.70">
    <property type="match status" value="1"/>
</dbReference>
<accession>A0AAV7LQN2</accession>
<dbReference type="GO" id="GO:0015074">
    <property type="term" value="P:DNA integration"/>
    <property type="evidence" value="ECO:0007669"/>
    <property type="project" value="InterPro"/>
</dbReference>
<comment type="caution">
    <text evidence="13">The sequence shown here is derived from an EMBL/GenBank/DDBJ whole genome shotgun (WGS) entry which is preliminary data.</text>
</comment>
<keyword evidence="14" id="KW-1185">Reference proteome</keyword>
<keyword evidence="7" id="KW-0255">Endonuclease</keyword>
<feature type="domain" description="Integrase catalytic" evidence="12">
    <location>
        <begin position="206"/>
        <end position="365"/>
    </location>
</feature>
<dbReference type="PROSITE" id="PS50994">
    <property type="entry name" value="INTEGRASE"/>
    <property type="match status" value="1"/>
</dbReference>
<keyword evidence="5" id="KW-0548">Nucleotidyltransferase</keyword>
<evidence type="ECO:0000256" key="11">
    <source>
        <dbReference type="SAM" id="MobiDB-lite"/>
    </source>
</evidence>
<dbReference type="InterPro" id="IPR050951">
    <property type="entry name" value="Retrovirus_Pol_polyprotein"/>
</dbReference>
<dbReference type="GO" id="GO:0008233">
    <property type="term" value="F:peptidase activity"/>
    <property type="evidence" value="ECO:0007669"/>
    <property type="project" value="UniProtKB-KW"/>
</dbReference>
<proteinExistence type="inferred from homology"/>
<keyword evidence="9" id="KW-0695">RNA-directed DNA polymerase</keyword>
<dbReference type="Proteomes" id="UP001066276">
    <property type="component" value="Chromosome 11"/>
</dbReference>
<evidence type="ECO:0000256" key="1">
    <source>
        <dbReference type="ARBA" id="ARBA00010879"/>
    </source>
</evidence>
<evidence type="ECO:0000259" key="12">
    <source>
        <dbReference type="PROSITE" id="PS50994"/>
    </source>
</evidence>
<keyword evidence="4" id="KW-0808">Transferase</keyword>
<dbReference type="PANTHER" id="PTHR37984:SF15">
    <property type="entry name" value="INTEGRASE CATALYTIC DOMAIN-CONTAINING PROTEIN"/>
    <property type="match status" value="1"/>
</dbReference>
<evidence type="ECO:0000313" key="14">
    <source>
        <dbReference type="Proteomes" id="UP001066276"/>
    </source>
</evidence>
<feature type="region of interest" description="Disordered" evidence="11">
    <location>
        <begin position="1"/>
        <end position="60"/>
    </location>
</feature>
<dbReference type="CDD" id="cd01647">
    <property type="entry name" value="RT_LTR"/>
    <property type="match status" value="1"/>
</dbReference>
<dbReference type="Gene3D" id="3.10.10.10">
    <property type="entry name" value="HIV Type 1 Reverse Transcriptase, subunit A, domain 1"/>
    <property type="match status" value="1"/>
</dbReference>
<feature type="compositionally biased region" description="Basic residues" evidence="11">
    <location>
        <begin position="21"/>
        <end position="30"/>
    </location>
</feature>
<dbReference type="FunFam" id="3.10.10.10:FF:000007">
    <property type="entry name" value="Retrovirus-related Pol polyprotein from transposon 17.6-like Protein"/>
    <property type="match status" value="1"/>
</dbReference>
<sequence>MAARKGSQGRLEPGTMTQTAAKRKGKRRGKPASNAPTVVDGAAEEEEAPEPTGEDVADLGNLPELAGWQVEGGPTRTEFCKAQKECPTLKGLRQQATAQAAGDASGTHHIYWENDLLYSEHKVPGPRAALVLVVPHFYWTFLLGLAHDIPPAGHLGQDKTFNRLVTHFHWPRMRTASDNICRASPTCQASGKTGKQLKAPLLPLPVVSTPFERVGIDIVGPLDPKTALGNRCILVLVDHATRYPEAIPLRTVTAPVVTRALLGIFTRVAFPKEVVSDRGTNFMSAYMKSMWDECGVTYQFTIPYHPQSNGLVERFNKTLKGMISGLTDAMRCKWDVLLPCLLFAYREVPQKGVGFSPFELLYGHPVTGPLSIVKEGWEKAPKSPPQDVVSYMVALRNQTQRFWKQDKSNLEASQEVMKKWYDRKTTLVEFSPGDKVWVMEPVEPRALQDRWTGPFEIKEHKRGATYLVDLRTPRHPLRVLHHNRLKPHFERSEVSMLLVTDEGMEEESEPLPDLLSVKEGDGSVEGVILSDSLTLTQRGDCYELLEQLSPLFSLTLGLTHLCVQEIETGDSPPVKNKMYRLSDKVKVSIKEEVSKMLTLGVIEKSSSPWASPVVLVPKATAPGAKPELRFCVDYRGLNSVTRTDAHPIPRADELVDRLGTAKFLSTFDLTSGYWQIGLTEEAKERSAFSTPDGHYQFRVMPFGLKNARYLPTVG</sequence>
<evidence type="ECO:0000256" key="8">
    <source>
        <dbReference type="ARBA" id="ARBA00022801"/>
    </source>
</evidence>
<dbReference type="Pfam" id="PF00665">
    <property type="entry name" value="rve"/>
    <property type="match status" value="1"/>
</dbReference>
<evidence type="ECO:0000256" key="7">
    <source>
        <dbReference type="ARBA" id="ARBA00022759"/>
    </source>
</evidence>
<dbReference type="InterPro" id="IPR043502">
    <property type="entry name" value="DNA/RNA_pol_sf"/>
</dbReference>
<keyword evidence="3" id="KW-0645">Protease</keyword>
<dbReference type="GO" id="GO:0004523">
    <property type="term" value="F:RNA-DNA hybrid ribonuclease activity"/>
    <property type="evidence" value="ECO:0007669"/>
    <property type="project" value="UniProtKB-EC"/>
</dbReference>
<dbReference type="GO" id="GO:0003676">
    <property type="term" value="F:nucleic acid binding"/>
    <property type="evidence" value="ECO:0007669"/>
    <property type="project" value="InterPro"/>
</dbReference>
<keyword evidence="8" id="KW-0378">Hydrolase</keyword>
<dbReference type="GO" id="GO:0006508">
    <property type="term" value="P:proteolysis"/>
    <property type="evidence" value="ECO:0007669"/>
    <property type="project" value="UniProtKB-KW"/>
</dbReference>
<evidence type="ECO:0000256" key="10">
    <source>
        <dbReference type="ARBA" id="ARBA00039658"/>
    </source>
</evidence>
<dbReference type="InterPro" id="IPR012337">
    <property type="entry name" value="RNaseH-like_sf"/>
</dbReference>
<dbReference type="AlphaFoldDB" id="A0AAV7LQN2"/>
<dbReference type="EC" id="3.1.26.4" evidence="2"/>
<feature type="compositionally biased region" description="Acidic residues" evidence="11">
    <location>
        <begin position="42"/>
        <end position="57"/>
    </location>
</feature>
<dbReference type="EMBL" id="JANPWB010000015">
    <property type="protein sequence ID" value="KAJ1093867.1"/>
    <property type="molecule type" value="Genomic_DNA"/>
</dbReference>
<protein>
    <recommendedName>
        <fullName evidence="10">Gypsy retrotransposon integrase-like protein 1</fullName>
        <ecNumber evidence="2">3.1.26.4</ecNumber>
    </recommendedName>
</protein>
<dbReference type="Gene3D" id="3.30.420.10">
    <property type="entry name" value="Ribonuclease H-like superfamily/Ribonuclease H"/>
    <property type="match status" value="1"/>
</dbReference>
<evidence type="ECO:0000256" key="5">
    <source>
        <dbReference type="ARBA" id="ARBA00022695"/>
    </source>
</evidence>
<dbReference type="Gene3D" id="3.30.70.270">
    <property type="match status" value="1"/>
</dbReference>
<reference evidence="13" key="1">
    <citation type="journal article" date="2022" name="bioRxiv">
        <title>Sequencing and chromosome-scale assembly of the giantPleurodeles waltlgenome.</title>
        <authorList>
            <person name="Brown T."/>
            <person name="Elewa A."/>
            <person name="Iarovenko S."/>
            <person name="Subramanian E."/>
            <person name="Araus A.J."/>
            <person name="Petzold A."/>
            <person name="Susuki M."/>
            <person name="Suzuki K.-i.T."/>
            <person name="Hayashi T."/>
            <person name="Toyoda A."/>
            <person name="Oliveira C."/>
            <person name="Osipova E."/>
            <person name="Leigh N.D."/>
            <person name="Simon A."/>
            <person name="Yun M.H."/>
        </authorList>
    </citation>
    <scope>NUCLEOTIDE SEQUENCE</scope>
    <source>
        <strain evidence="13">20211129_DDA</strain>
        <tissue evidence="13">Liver</tissue>
    </source>
</reference>
<dbReference type="InterPro" id="IPR001584">
    <property type="entry name" value="Integrase_cat-core"/>
</dbReference>
<name>A0AAV7LQN2_PLEWA</name>